<proteinExistence type="predicted"/>
<protein>
    <recommendedName>
        <fullName evidence="3">Lipoprotein</fullName>
    </recommendedName>
</protein>
<dbReference type="RefSeq" id="WP_251224730.1">
    <property type="nucleotide sequence ID" value="NZ_JAMBOL010000027.1"/>
</dbReference>
<organism evidence="1 2">
    <name type="scientific">Halalkalibacter oceani</name>
    <dbReference type="NCBI Taxonomy" id="1653776"/>
    <lineage>
        <taxon>Bacteria</taxon>
        <taxon>Bacillati</taxon>
        <taxon>Bacillota</taxon>
        <taxon>Bacilli</taxon>
        <taxon>Bacillales</taxon>
        <taxon>Bacillaceae</taxon>
        <taxon>Halalkalibacter</taxon>
    </lineage>
</organism>
<accession>A0A9X2DVB5</accession>
<keyword evidence="2" id="KW-1185">Reference proteome</keyword>
<evidence type="ECO:0000313" key="1">
    <source>
        <dbReference type="EMBL" id="MCM3716050.1"/>
    </source>
</evidence>
<dbReference type="EMBL" id="JAMBOL010000027">
    <property type="protein sequence ID" value="MCM3716050.1"/>
    <property type="molecule type" value="Genomic_DNA"/>
</dbReference>
<dbReference type="AlphaFoldDB" id="A0A9X2DVB5"/>
<reference evidence="1" key="1">
    <citation type="submission" date="2022-05" db="EMBL/GenBank/DDBJ databases">
        <title>Comparative Genomics of Spacecraft Associated Microbes.</title>
        <authorList>
            <person name="Tran M.T."/>
            <person name="Wright A."/>
            <person name="Seuylemezian A."/>
            <person name="Eisen J."/>
            <person name="Coil D."/>
        </authorList>
    </citation>
    <scope>NUCLEOTIDE SEQUENCE</scope>
    <source>
        <strain evidence="1">214.1.1</strain>
    </source>
</reference>
<dbReference type="Proteomes" id="UP001139179">
    <property type="component" value="Unassembled WGS sequence"/>
</dbReference>
<comment type="caution">
    <text evidence="1">The sequence shown here is derived from an EMBL/GenBank/DDBJ whole genome shotgun (WGS) entry which is preliminary data.</text>
</comment>
<dbReference type="PROSITE" id="PS51257">
    <property type="entry name" value="PROKAR_LIPOPROTEIN"/>
    <property type="match status" value="1"/>
</dbReference>
<evidence type="ECO:0000313" key="2">
    <source>
        <dbReference type="Proteomes" id="UP001139179"/>
    </source>
</evidence>
<gene>
    <name evidence="1" type="ORF">M3202_18520</name>
</gene>
<name>A0A9X2DVB5_9BACI</name>
<evidence type="ECO:0008006" key="3">
    <source>
        <dbReference type="Google" id="ProtNLM"/>
    </source>
</evidence>
<sequence length="177" mass="20869">MYKNVLFIFMFLGALFFLTGCSLSLLPWWGDDEEIEQTVDPNEEYADLVTDVFNDSNVLLQRFNKMLDQLYGQQISKQAVAQELEEIVPLSNQLLLKLDDVLYNVDDRLYDLHRELIVLINFQHQTFLRCLEMSKDDEEEIDKDQLRQDYVKIKSDQTLLVQNIKQALQQILFPAEE</sequence>